<evidence type="ECO:0000313" key="5">
    <source>
        <dbReference type="EMBL" id="MBB4844356.1"/>
    </source>
</evidence>
<dbReference type="PANTHER" id="PTHR45138">
    <property type="entry name" value="REGULATORY COMPONENTS OF SENSORY TRANSDUCTION SYSTEM"/>
    <property type="match status" value="1"/>
</dbReference>
<evidence type="ECO:0000313" key="6">
    <source>
        <dbReference type="Proteomes" id="UP000562027"/>
    </source>
</evidence>
<dbReference type="Gene3D" id="3.30.70.270">
    <property type="match status" value="1"/>
</dbReference>
<feature type="domain" description="GGDEF" evidence="4">
    <location>
        <begin position="59"/>
        <end position="192"/>
    </location>
</feature>
<gene>
    <name evidence="5" type="ORF">HNP55_002892</name>
</gene>
<accession>A0A840L8F1</accession>
<evidence type="ECO:0000256" key="2">
    <source>
        <dbReference type="ARBA" id="ARBA00034247"/>
    </source>
</evidence>
<dbReference type="PROSITE" id="PS50887">
    <property type="entry name" value="GGDEF"/>
    <property type="match status" value="1"/>
</dbReference>
<keyword evidence="6" id="KW-1185">Reference proteome</keyword>
<dbReference type="RefSeq" id="WP_157302057.1">
    <property type="nucleotide sequence ID" value="NZ_JACHLP010000005.1"/>
</dbReference>
<comment type="caution">
    <text evidence="5">The sequence shown here is derived from an EMBL/GenBank/DDBJ whole genome shotgun (WGS) entry which is preliminary data.</text>
</comment>
<dbReference type="InterPro" id="IPR000160">
    <property type="entry name" value="GGDEF_dom"/>
</dbReference>
<comment type="catalytic activity">
    <reaction evidence="2">
        <text>2 GTP = 3',3'-c-di-GMP + 2 diphosphate</text>
        <dbReference type="Rhea" id="RHEA:24898"/>
        <dbReference type="ChEBI" id="CHEBI:33019"/>
        <dbReference type="ChEBI" id="CHEBI:37565"/>
        <dbReference type="ChEBI" id="CHEBI:58805"/>
        <dbReference type="EC" id="2.7.7.65"/>
    </reaction>
</comment>
<protein>
    <recommendedName>
        <fullName evidence="1">diguanylate cyclase</fullName>
        <ecNumber evidence="1">2.7.7.65</ecNumber>
    </recommendedName>
</protein>
<dbReference type="InterPro" id="IPR029787">
    <property type="entry name" value="Nucleotide_cyclase"/>
</dbReference>
<dbReference type="GO" id="GO:0052621">
    <property type="term" value="F:diguanylate cyclase activity"/>
    <property type="evidence" value="ECO:0007669"/>
    <property type="project" value="UniProtKB-EC"/>
</dbReference>
<dbReference type="EC" id="2.7.7.65" evidence="1"/>
<dbReference type="EMBL" id="JACHLP010000005">
    <property type="protein sequence ID" value="MBB4844356.1"/>
    <property type="molecule type" value="Genomic_DNA"/>
</dbReference>
<dbReference type="SUPFAM" id="SSF55073">
    <property type="entry name" value="Nucleotide cyclase"/>
    <property type="match status" value="1"/>
</dbReference>
<dbReference type="InterPro" id="IPR043128">
    <property type="entry name" value="Rev_trsase/Diguanyl_cyclase"/>
</dbReference>
<reference evidence="5 6" key="1">
    <citation type="submission" date="2020-08" db="EMBL/GenBank/DDBJ databases">
        <title>Functional genomics of gut bacteria from endangered species of beetles.</title>
        <authorList>
            <person name="Carlos-Shanley C."/>
        </authorList>
    </citation>
    <scope>NUCLEOTIDE SEQUENCE [LARGE SCALE GENOMIC DNA]</scope>
    <source>
        <strain evidence="5 6">S00239</strain>
    </source>
</reference>
<dbReference type="InterPro" id="IPR050469">
    <property type="entry name" value="Diguanylate_Cyclase"/>
</dbReference>
<name>A0A840L8F1_9BURK</name>
<organism evidence="5 6">
    <name type="scientific">Roseateles oligotrophus</name>
    <dbReference type="NCBI Taxonomy" id="1769250"/>
    <lineage>
        <taxon>Bacteria</taxon>
        <taxon>Pseudomonadati</taxon>
        <taxon>Pseudomonadota</taxon>
        <taxon>Betaproteobacteria</taxon>
        <taxon>Burkholderiales</taxon>
        <taxon>Sphaerotilaceae</taxon>
        <taxon>Roseateles</taxon>
    </lineage>
</organism>
<dbReference type="CDD" id="cd01949">
    <property type="entry name" value="GGDEF"/>
    <property type="match status" value="1"/>
</dbReference>
<dbReference type="PANTHER" id="PTHR45138:SF9">
    <property type="entry name" value="DIGUANYLATE CYCLASE DGCM-RELATED"/>
    <property type="match status" value="1"/>
</dbReference>
<sequence length="218" mass="23468">MLPALFRRRRRAKLTNRIVELQMALAEAQRALHHDDLTALLNRRGLRRACDLPRDCPSSALSCAMIDLDDFKGINDTHGHAAGDAVLRYFAAALRQGLRPVDTVARLGGDEFAVMLAGAADVDMEHILLRIQHTLRSSACTTMPAQAWSLKFSAGIAERTPGESLARALARADEALLEAKRRGKGCIVRASTSRADQPGAVDSGSGSIENSSRRAGGS</sequence>
<proteinExistence type="predicted"/>
<evidence type="ECO:0000256" key="3">
    <source>
        <dbReference type="SAM" id="MobiDB-lite"/>
    </source>
</evidence>
<dbReference type="Proteomes" id="UP000562027">
    <property type="component" value="Unassembled WGS sequence"/>
</dbReference>
<dbReference type="Pfam" id="PF00990">
    <property type="entry name" value="GGDEF"/>
    <property type="match status" value="1"/>
</dbReference>
<feature type="region of interest" description="Disordered" evidence="3">
    <location>
        <begin position="187"/>
        <end position="218"/>
    </location>
</feature>
<dbReference type="NCBIfam" id="TIGR00254">
    <property type="entry name" value="GGDEF"/>
    <property type="match status" value="1"/>
</dbReference>
<evidence type="ECO:0000256" key="1">
    <source>
        <dbReference type="ARBA" id="ARBA00012528"/>
    </source>
</evidence>
<dbReference type="AlphaFoldDB" id="A0A840L8F1"/>
<dbReference type="SMART" id="SM00267">
    <property type="entry name" value="GGDEF"/>
    <property type="match status" value="1"/>
</dbReference>
<evidence type="ECO:0000259" key="4">
    <source>
        <dbReference type="PROSITE" id="PS50887"/>
    </source>
</evidence>